<evidence type="ECO:0000256" key="2">
    <source>
        <dbReference type="ARBA" id="ARBA00023125"/>
    </source>
</evidence>
<dbReference type="Gene3D" id="1.20.120.530">
    <property type="entry name" value="GntR ligand-binding domain-like"/>
    <property type="match status" value="1"/>
</dbReference>
<dbReference type="AlphaFoldDB" id="A0AAW5K5G1"/>
<dbReference type="InterPro" id="IPR008920">
    <property type="entry name" value="TF_FadR/GntR_C"/>
</dbReference>
<dbReference type="SUPFAM" id="SSF48008">
    <property type="entry name" value="GntR ligand-binding domain-like"/>
    <property type="match status" value="1"/>
</dbReference>
<dbReference type="Pfam" id="PF07729">
    <property type="entry name" value="FCD"/>
    <property type="match status" value="1"/>
</dbReference>
<dbReference type="InterPro" id="IPR000524">
    <property type="entry name" value="Tscrpt_reg_HTH_GntR"/>
</dbReference>
<protein>
    <submittedName>
        <fullName evidence="5">GntR family transcriptional regulator</fullName>
    </submittedName>
</protein>
<comment type="caution">
    <text evidence="5">The sequence shown here is derived from an EMBL/GenBank/DDBJ whole genome shotgun (WGS) entry which is preliminary data.</text>
</comment>
<feature type="domain" description="HTH gntR-type" evidence="4">
    <location>
        <begin position="15"/>
        <end position="82"/>
    </location>
</feature>
<dbReference type="InterPro" id="IPR011711">
    <property type="entry name" value="GntR_C"/>
</dbReference>
<evidence type="ECO:0000313" key="5">
    <source>
        <dbReference type="EMBL" id="MCQ4813738.1"/>
    </source>
</evidence>
<sequence length="227" mass="25820">MANVLPGEKTAKKEQNLSSAVYEAIKDKIINGEFLPGSILMERSIAEEFGVSRTPVREALKRLSQEGWVDWEERRRAVVSEITISKIMELFTLREMIEPFAIKKIISEGKPQLLAGQLSAVYQEMAKAKGSPIDFMKHDMEFHTTIVHFMGLSILNTLWQKISEDMTRLVMHAVYPRRDTDVILAEHKALIDALWNADHARALECIDGHFSIIVDLFKQKGGTVIQR</sequence>
<reference evidence="5 6" key="1">
    <citation type="submission" date="2022-06" db="EMBL/GenBank/DDBJ databases">
        <title>Isolation of gut microbiota from human fecal samples.</title>
        <authorList>
            <person name="Pamer E.G."/>
            <person name="Barat B."/>
            <person name="Waligurski E."/>
            <person name="Medina S."/>
            <person name="Paddock L."/>
            <person name="Mostad J."/>
        </authorList>
    </citation>
    <scope>NUCLEOTIDE SEQUENCE [LARGE SCALE GENOMIC DNA]</scope>
    <source>
        <strain evidence="5 6">DFI.9.90</strain>
    </source>
</reference>
<keyword evidence="6" id="KW-1185">Reference proteome</keyword>
<evidence type="ECO:0000313" key="6">
    <source>
        <dbReference type="Proteomes" id="UP001205919"/>
    </source>
</evidence>
<dbReference type="InterPro" id="IPR036390">
    <property type="entry name" value="WH_DNA-bd_sf"/>
</dbReference>
<dbReference type="Pfam" id="PF00392">
    <property type="entry name" value="GntR"/>
    <property type="match status" value="1"/>
</dbReference>
<accession>A0AAW5K5G1</accession>
<dbReference type="PROSITE" id="PS50949">
    <property type="entry name" value="HTH_GNTR"/>
    <property type="match status" value="1"/>
</dbReference>
<evidence type="ECO:0000256" key="1">
    <source>
        <dbReference type="ARBA" id="ARBA00023015"/>
    </source>
</evidence>
<dbReference type="GO" id="GO:0003677">
    <property type="term" value="F:DNA binding"/>
    <property type="evidence" value="ECO:0007669"/>
    <property type="project" value="UniProtKB-KW"/>
</dbReference>
<proteinExistence type="predicted"/>
<dbReference type="GO" id="GO:0003700">
    <property type="term" value="F:DNA-binding transcription factor activity"/>
    <property type="evidence" value="ECO:0007669"/>
    <property type="project" value="InterPro"/>
</dbReference>
<dbReference type="PRINTS" id="PR00035">
    <property type="entry name" value="HTHGNTR"/>
</dbReference>
<keyword evidence="3" id="KW-0804">Transcription</keyword>
<keyword evidence="2" id="KW-0238">DNA-binding</keyword>
<dbReference type="SMART" id="SM00895">
    <property type="entry name" value="FCD"/>
    <property type="match status" value="1"/>
</dbReference>
<dbReference type="SMART" id="SM00345">
    <property type="entry name" value="HTH_GNTR"/>
    <property type="match status" value="1"/>
</dbReference>
<evidence type="ECO:0000259" key="4">
    <source>
        <dbReference type="PROSITE" id="PS50949"/>
    </source>
</evidence>
<organism evidence="5 6">
    <name type="scientific">Cloacibacillus evryensis</name>
    <dbReference type="NCBI Taxonomy" id="508460"/>
    <lineage>
        <taxon>Bacteria</taxon>
        <taxon>Thermotogati</taxon>
        <taxon>Synergistota</taxon>
        <taxon>Synergistia</taxon>
        <taxon>Synergistales</taxon>
        <taxon>Synergistaceae</taxon>
        <taxon>Cloacibacillus</taxon>
    </lineage>
</organism>
<dbReference type="PANTHER" id="PTHR43537:SF5">
    <property type="entry name" value="UXU OPERON TRANSCRIPTIONAL REGULATOR"/>
    <property type="match status" value="1"/>
</dbReference>
<evidence type="ECO:0000256" key="3">
    <source>
        <dbReference type="ARBA" id="ARBA00023163"/>
    </source>
</evidence>
<keyword evidence="1" id="KW-0805">Transcription regulation</keyword>
<dbReference type="PANTHER" id="PTHR43537">
    <property type="entry name" value="TRANSCRIPTIONAL REGULATOR, GNTR FAMILY"/>
    <property type="match status" value="1"/>
</dbReference>
<gene>
    <name evidence="5" type="ORF">NE630_04765</name>
</gene>
<dbReference type="EMBL" id="JANFYT010000008">
    <property type="protein sequence ID" value="MCQ4813738.1"/>
    <property type="molecule type" value="Genomic_DNA"/>
</dbReference>
<dbReference type="SUPFAM" id="SSF46785">
    <property type="entry name" value="Winged helix' DNA-binding domain"/>
    <property type="match status" value="1"/>
</dbReference>
<dbReference type="RefSeq" id="WP_256181651.1">
    <property type="nucleotide sequence ID" value="NZ_DBEWVB010000012.1"/>
</dbReference>
<dbReference type="CDD" id="cd07377">
    <property type="entry name" value="WHTH_GntR"/>
    <property type="match status" value="1"/>
</dbReference>
<dbReference type="Proteomes" id="UP001205919">
    <property type="component" value="Unassembled WGS sequence"/>
</dbReference>
<dbReference type="Gene3D" id="1.10.10.10">
    <property type="entry name" value="Winged helix-like DNA-binding domain superfamily/Winged helix DNA-binding domain"/>
    <property type="match status" value="1"/>
</dbReference>
<name>A0AAW5K5G1_9BACT</name>
<dbReference type="InterPro" id="IPR036388">
    <property type="entry name" value="WH-like_DNA-bd_sf"/>
</dbReference>